<comment type="caution">
    <text evidence="1">The sequence shown here is derived from an EMBL/GenBank/DDBJ whole genome shotgun (WGS) entry which is preliminary data.</text>
</comment>
<evidence type="ECO:0000313" key="2">
    <source>
        <dbReference type="Proteomes" id="UP000708576"/>
    </source>
</evidence>
<accession>A0ABS5JPW6</accession>
<gene>
    <name evidence="1" type="ORF">KEM10_01430</name>
</gene>
<proteinExistence type="predicted"/>
<dbReference type="Proteomes" id="UP000708576">
    <property type="component" value="Unassembled WGS sequence"/>
</dbReference>
<evidence type="ECO:0000313" key="1">
    <source>
        <dbReference type="EMBL" id="MBS2096918.1"/>
    </source>
</evidence>
<sequence length="145" mass="16683">MNVFVFIGLLLVSFSEEDSIRMQYHHVNSKESLETFISIIEKSDLPVSEVYLASAYMQMAKYVFSPYSKLKYFNKGKDMLEVFISKNPNNIDGKYVRYLVQSNAPSFLGYSSDMVSDKIFIRENINEADIGVSLKKMMLDNLSNE</sequence>
<dbReference type="EMBL" id="JAGUCO010000001">
    <property type="protein sequence ID" value="MBS2096918.1"/>
    <property type="molecule type" value="Genomic_DNA"/>
</dbReference>
<keyword evidence="2" id="KW-1185">Reference proteome</keyword>
<dbReference type="RefSeq" id="WP_212212519.1">
    <property type="nucleotide sequence ID" value="NZ_JAGUCO010000001.1"/>
</dbReference>
<reference evidence="1 2" key="1">
    <citation type="journal article" date="2015" name="Int. J. Syst. Evol. Microbiol.">
        <title>Carboxylicivirga linearis sp. nov., isolated from a sea cucumber culture pond.</title>
        <authorList>
            <person name="Wang F.Q."/>
            <person name="Zhou Y.X."/>
            <person name="Lin X.Z."/>
            <person name="Chen G.J."/>
            <person name="Du Z.J."/>
        </authorList>
    </citation>
    <scope>NUCLEOTIDE SEQUENCE [LARGE SCALE GENOMIC DNA]</scope>
    <source>
        <strain evidence="1 2">FB218</strain>
    </source>
</reference>
<protein>
    <submittedName>
        <fullName evidence="1">Uncharacterized protein</fullName>
    </submittedName>
</protein>
<organism evidence="1 2">
    <name type="scientific">Carboxylicivirga linearis</name>
    <dbReference type="NCBI Taxonomy" id="1628157"/>
    <lineage>
        <taxon>Bacteria</taxon>
        <taxon>Pseudomonadati</taxon>
        <taxon>Bacteroidota</taxon>
        <taxon>Bacteroidia</taxon>
        <taxon>Marinilabiliales</taxon>
        <taxon>Marinilabiliaceae</taxon>
        <taxon>Carboxylicivirga</taxon>
    </lineage>
</organism>
<name>A0ABS5JPW6_9BACT</name>